<evidence type="ECO:0000256" key="3">
    <source>
        <dbReference type="ARBA" id="ARBA00023163"/>
    </source>
</evidence>
<dbReference type="InterPro" id="IPR036390">
    <property type="entry name" value="WH_DNA-bd_sf"/>
</dbReference>
<dbReference type="PROSITE" id="PS01117">
    <property type="entry name" value="HTH_MARR_1"/>
    <property type="match status" value="1"/>
</dbReference>
<reference evidence="7" key="1">
    <citation type="journal article" date="2019" name="Int. J. Syst. Evol. Microbiol.">
        <title>The Global Catalogue of Microorganisms (GCM) 10K type strain sequencing project: providing services to taxonomists for standard genome sequencing and annotation.</title>
        <authorList>
            <consortium name="The Broad Institute Genomics Platform"/>
            <consortium name="The Broad Institute Genome Sequencing Center for Infectious Disease"/>
            <person name="Wu L."/>
            <person name="Ma J."/>
        </authorList>
    </citation>
    <scope>NUCLEOTIDE SEQUENCE [LARGE SCALE GENOMIC DNA]</scope>
    <source>
        <strain evidence="7">CCUG 57508</strain>
    </source>
</reference>
<evidence type="ECO:0000256" key="4">
    <source>
        <dbReference type="SAM" id="MobiDB-lite"/>
    </source>
</evidence>
<dbReference type="PANTHER" id="PTHR33164:SF57">
    <property type="entry name" value="MARR-FAMILY TRANSCRIPTIONAL REGULATOR"/>
    <property type="match status" value="1"/>
</dbReference>
<feature type="region of interest" description="Disordered" evidence="4">
    <location>
        <begin position="146"/>
        <end position="173"/>
    </location>
</feature>
<dbReference type="Pfam" id="PF12802">
    <property type="entry name" value="MarR_2"/>
    <property type="match status" value="1"/>
</dbReference>
<dbReference type="EMBL" id="JBHTKH010000018">
    <property type="protein sequence ID" value="MFD1056367.1"/>
    <property type="molecule type" value="Genomic_DNA"/>
</dbReference>
<keyword evidence="1" id="KW-0805">Transcription regulation</keyword>
<feature type="domain" description="HTH marR-type" evidence="5">
    <location>
        <begin position="8"/>
        <end position="141"/>
    </location>
</feature>
<protein>
    <submittedName>
        <fullName evidence="6">MarR family winged helix-turn-helix transcriptional regulator</fullName>
    </submittedName>
</protein>
<evidence type="ECO:0000313" key="7">
    <source>
        <dbReference type="Proteomes" id="UP001597046"/>
    </source>
</evidence>
<dbReference type="InterPro" id="IPR023187">
    <property type="entry name" value="Tscrpt_reg_MarR-type_CS"/>
</dbReference>
<dbReference type="RefSeq" id="WP_386054456.1">
    <property type="nucleotide sequence ID" value="NZ_JBHTKH010000018.1"/>
</dbReference>
<dbReference type="SMART" id="SM00347">
    <property type="entry name" value="HTH_MARR"/>
    <property type="match status" value="1"/>
</dbReference>
<name>A0ABW3N1L5_9MICO</name>
<dbReference type="InterPro" id="IPR000835">
    <property type="entry name" value="HTH_MarR-typ"/>
</dbReference>
<keyword evidence="3" id="KW-0804">Transcription</keyword>
<dbReference type="InterPro" id="IPR039422">
    <property type="entry name" value="MarR/SlyA-like"/>
</dbReference>
<organism evidence="6 7">
    <name type="scientific">Terrabacter terrigena</name>
    <dbReference type="NCBI Taxonomy" id="574718"/>
    <lineage>
        <taxon>Bacteria</taxon>
        <taxon>Bacillati</taxon>
        <taxon>Actinomycetota</taxon>
        <taxon>Actinomycetes</taxon>
        <taxon>Micrococcales</taxon>
        <taxon>Intrasporangiaceae</taxon>
        <taxon>Terrabacter</taxon>
    </lineage>
</organism>
<evidence type="ECO:0000313" key="6">
    <source>
        <dbReference type="EMBL" id="MFD1056367.1"/>
    </source>
</evidence>
<proteinExistence type="predicted"/>
<evidence type="ECO:0000256" key="1">
    <source>
        <dbReference type="ARBA" id="ARBA00023015"/>
    </source>
</evidence>
<dbReference type="PANTHER" id="PTHR33164">
    <property type="entry name" value="TRANSCRIPTIONAL REGULATOR, MARR FAMILY"/>
    <property type="match status" value="1"/>
</dbReference>
<dbReference type="InterPro" id="IPR036388">
    <property type="entry name" value="WH-like_DNA-bd_sf"/>
</dbReference>
<keyword evidence="2" id="KW-0238">DNA-binding</keyword>
<accession>A0ABW3N1L5</accession>
<gene>
    <name evidence="6" type="ORF">ACFQ2V_18800</name>
</gene>
<keyword evidence="7" id="KW-1185">Reference proteome</keyword>
<evidence type="ECO:0000256" key="2">
    <source>
        <dbReference type="ARBA" id="ARBA00023125"/>
    </source>
</evidence>
<sequence>MAVSKDEANDVFLGLLRVQKLLVAARNTAPRLEDGVDATAYPVLFVVAGAGTVRVSDIATTLHNDVSTVSRQVSALVSVGLLEKSADPSDGRASVVSLTERGRDALGRIQASRATWFQGLLSDWESPETAAFVSRLRELGDALDANLRARGAAPPPMPFHTPRQQQDQKQKED</sequence>
<evidence type="ECO:0000259" key="5">
    <source>
        <dbReference type="PROSITE" id="PS50995"/>
    </source>
</evidence>
<comment type="caution">
    <text evidence="6">The sequence shown here is derived from an EMBL/GenBank/DDBJ whole genome shotgun (WGS) entry which is preliminary data.</text>
</comment>
<dbReference type="Gene3D" id="1.10.10.10">
    <property type="entry name" value="Winged helix-like DNA-binding domain superfamily/Winged helix DNA-binding domain"/>
    <property type="match status" value="1"/>
</dbReference>
<dbReference type="Proteomes" id="UP001597046">
    <property type="component" value="Unassembled WGS sequence"/>
</dbReference>
<dbReference type="SUPFAM" id="SSF46785">
    <property type="entry name" value="Winged helix' DNA-binding domain"/>
    <property type="match status" value="1"/>
</dbReference>
<dbReference type="PROSITE" id="PS50995">
    <property type="entry name" value="HTH_MARR_2"/>
    <property type="match status" value="1"/>
</dbReference>